<comment type="caution">
    <text evidence="2">The sequence shown here is derived from an EMBL/GenBank/DDBJ whole genome shotgun (WGS) entry which is preliminary data.</text>
</comment>
<dbReference type="PANTHER" id="PTHR30399">
    <property type="entry name" value="UNCHARACTERIZED PROTEIN YGJP"/>
    <property type="match status" value="1"/>
</dbReference>
<dbReference type="AlphaFoldDB" id="A0A6M0H1D4"/>
<dbReference type="InterPro" id="IPR002725">
    <property type="entry name" value="YgjP-like_metallopeptidase"/>
</dbReference>
<evidence type="ECO:0000313" key="3">
    <source>
        <dbReference type="Proteomes" id="UP000481872"/>
    </source>
</evidence>
<organism evidence="2 3">
    <name type="scientific">Clostridium senegalense</name>
    <dbReference type="NCBI Taxonomy" id="1465809"/>
    <lineage>
        <taxon>Bacteria</taxon>
        <taxon>Bacillati</taxon>
        <taxon>Bacillota</taxon>
        <taxon>Clostridia</taxon>
        <taxon>Eubacteriales</taxon>
        <taxon>Clostridiaceae</taxon>
        <taxon>Clostridium</taxon>
    </lineage>
</organism>
<evidence type="ECO:0000313" key="2">
    <source>
        <dbReference type="EMBL" id="NEU04575.1"/>
    </source>
</evidence>
<feature type="domain" description="YgjP-like metallopeptidase" evidence="1">
    <location>
        <begin position="16"/>
        <end position="221"/>
    </location>
</feature>
<accession>A0A6M0H1D4</accession>
<dbReference type="CDD" id="cd07344">
    <property type="entry name" value="M48_yhfN_like"/>
    <property type="match status" value="1"/>
</dbReference>
<name>A0A6M0H1D4_9CLOT</name>
<sequence length="229" mass="27800">MKIDELDIEIIYRERKSICIRIQEDNKIKILVPNGISDKIIYEVVEKKLSWIENKIERNNQRMLNRKVKHGIDGEEYLYLGELYTLKIILDKRGKNNIRIEEKEIILNCKDLNKTKYMIEKFYRKLALDLIEERVKIHSERLKLSYGSVKVRTQKRRWASCTYNNDLIFNWKCIMAPLDVIDYIVIHELCHTVHKNHSSEYWDYVRKIMPNYKEKELWLKDNGYNLELF</sequence>
<dbReference type="RefSeq" id="WP_199869625.1">
    <property type="nucleotide sequence ID" value="NZ_JAAGPU010000009.1"/>
</dbReference>
<evidence type="ECO:0000259" key="1">
    <source>
        <dbReference type="Pfam" id="PF01863"/>
    </source>
</evidence>
<keyword evidence="3" id="KW-1185">Reference proteome</keyword>
<protein>
    <submittedName>
        <fullName evidence="2">M48 family metallopeptidase</fullName>
    </submittedName>
</protein>
<dbReference type="EMBL" id="JAAGPU010000009">
    <property type="protein sequence ID" value="NEU04575.1"/>
    <property type="molecule type" value="Genomic_DNA"/>
</dbReference>
<dbReference type="Proteomes" id="UP000481872">
    <property type="component" value="Unassembled WGS sequence"/>
</dbReference>
<dbReference type="Pfam" id="PF01863">
    <property type="entry name" value="YgjP-like"/>
    <property type="match status" value="1"/>
</dbReference>
<dbReference type="InterPro" id="IPR053136">
    <property type="entry name" value="UTP_pyrophosphatase-like"/>
</dbReference>
<reference evidence="2 3" key="1">
    <citation type="submission" date="2020-02" db="EMBL/GenBank/DDBJ databases">
        <title>Genome assembly of a novel Clostridium senegalense strain.</title>
        <authorList>
            <person name="Gupta T.B."/>
            <person name="Jauregui R."/>
            <person name="Maclean P."/>
            <person name="Nawarathana A."/>
            <person name="Brightwell G."/>
        </authorList>
    </citation>
    <scope>NUCLEOTIDE SEQUENCE [LARGE SCALE GENOMIC DNA]</scope>
    <source>
        <strain evidence="2 3">AGRFS4</strain>
    </source>
</reference>
<gene>
    <name evidence="2" type="ORF">G3M99_06810</name>
</gene>
<proteinExistence type="predicted"/>
<dbReference type="Gene3D" id="3.30.2010.10">
    <property type="entry name" value="Metalloproteases ('zincins'), catalytic domain"/>
    <property type="match status" value="1"/>
</dbReference>
<dbReference type="PANTHER" id="PTHR30399:SF1">
    <property type="entry name" value="UTP PYROPHOSPHATASE"/>
    <property type="match status" value="1"/>
</dbReference>